<proteinExistence type="predicted"/>
<organism evidence="1 2">
    <name type="scientific">Peronospora matthiolae</name>
    <dbReference type="NCBI Taxonomy" id="2874970"/>
    <lineage>
        <taxon>Eukaryota</taxon>
        <taxon>Sar</taxon>
        <taxon>Stramenopiles</taxon>
        <taxon>Oomycota</taxon>
        <taxon>Peronosporomycetes</taxon>
        <taxon>Peronosporales</taxon>
        <taxon>Peronosporaceae</taxon>
        <taxon>Peronospora</taxon>
    </lineage>
</organism>
<name>A0AAV1TLH4_9STRA</name>
<protein>
    <submittedName>
        <fullName evidence="1">Uncharacterized protein</fullName>
    </submittedName>
</protein>
<accession>A0AAV1TLH4</accession>
<sequence>MGRWVLAYDRVERGGGSQWEKRLWCVLFWRLGTHYRFLGGLVNWVDARDVRQLDTRGSRSPGFVDTFDLFLAIPRTECYYAIEGSLLEISSHGARNASSSLPQRQHVPVSSAEQYVLQKSVINCTIATWVLPSSKTLSGVATVLSVWYTSEIDLKDYGALCVHKLSTADASHDLIEGYLRHVLVKRVTVCLVQNRVTAGLLDG</sequence>
<gene>
    <name evidence="1" type="ORF">PM001_LOCUS8434</name>
</gene>
<dbReference type="AlphaFoldDB" id="A0AAV1TLH4"/>
<dbReference type="EMBL" id="CAKLBY020000068">
    <property type="protein sequence ID" value="CAK7923284.1"/>
    <property type="molecule type" value="Genomic_DNA"/>
</dbReference>
<reference evidence="1" key="1">
    <citation type="submission" date="2024-01" db="EMBL/GenBank/DDBJ databases">
        <authorList>
            <person name="Webb A."/>
        </authorList>
    </citation>
    <scope>NUCLEOTIDE SEQUENCE</scope>
    <source>
        <strain evidence="1">Pm1</strain>
    </source>
</reference>
<evidence type="ECO:0000313" key="2">
    <source>
        <dbReference type="Proteomes" id="UP001162060"/>
    </source>
</evidence>
<comment type="caution">
    <text evidence="1">The sequence shown here is derived from an EMBL/GenBank/DDBJ whole genome shotgun (WGS) entry which is preliminary data.</text>
</comment>
<dbReference type="Proteomes" id="UP001162060">
    <property type="component" value="Unassembled WGS sequence"/>
</dbReference>
<evidence type="ECO:0000313" key="1">
    <source>
        <dbReference type="EMBL" id="CAK7923284.1"/>
    </source>
</evidence>